<dbReference type="InterPro" id="IPR011990">
    <property type="entry name" value="TPR-like_helical_dom_sf"/>
</dbReference>
<evidence type="ECO:0000313" key="1">
    <source>
        <dbReference type="EMBL" id="GAA4138658.1"/>
    </source>
</evidence>
<dbReference type="Proteomes" id="UP001500101">
    <property type="component" value="Unassembled WGS sequence"/>
</dbReference>
<protein>
    <submittedName>
        <fullName evidence="1">SusD/RagB family nutrient-binding outer membrane lipoprotein</fullName>
    </submittedName>
</protein>
<comment type="caution">
    <text evidence="1">The sequence shown here is derived from an EMBL/GenBank/DDBJ whole genome shotgun (WGS) entry which is preliminary data.</text>
</comment>
<evidence type="ECO:0000313" key="2">
    <source>
        <dbReference type="Proteomes" id="UP001500101"/>
    </source>
</evidence>
<dbReference type="InterPro" id="IPR041662">
    <property type="entry name" value="SusD-like_2"/>
</dbReference>
<dbReference type="SUPFAM" id="SSF48452">
    <property type="entry name" value="TPR-like"/>
    <property type="match status" value="1"/>
</dbReference>
<dbReference type="Pfam" id="PF12771">
    <property type="entry name" value="SusD-like_2"/>
    <property type="match status" value="1"/>
</dbReference>
<name>A0ABP7YN09_9SPHI</name>
<reference evidence="2" key="1">
    <citation type="journal article" date="2019" name="Int. J. Syst. Evol. Microbiol.">
        <title>The Global Catalogue of Microorganisms (GCM) 10K type strain sequencing project: providing services to taxonomists for standard genome sequencing and annotation.</title>
        <authorList>
            <consortium name="The Broad Institute Genomics Platform"/>
            <consortium name="The Broad Institute Genome Sequencing Center for Infectious Disease"/>
            <person name="Wu L."/>
            <person name="Ma J."/>
        </authorList>
    </citation>
    <scope>NUCLEOTIDE SEQUENCE [LARGE SCALE GENOMIC DNA]</scope>
    <source>
        <strain evidence="2">JCM 16704</strain>
    </source>
</reference>
<proteinExistence type="predicted"/>
<sequence length="509" mass="56745">MQGSNLNSTAMKQKILLAILATTLTLSGCKDSFFDININPNAPTNPLVTPQHLLPMVLKQTATRMGTQYSWTASWCGYYGRGADYGQSIPLENYNITATFQQGQWANSTTSWYDVLNDAELMIKKGEETGQTFFIGAGKIIRAIGFMYLVDMYNNVPYSDALKGEGSVAPAYDKGEDIYKGLLAELEEARAIFKANPEISEATAKSDVLFAGDLTQWRKLANIQSLKLLIHQSEFVTNPSDEIAKITADGSGFIEAGETAMLSLLFSNNINQVNPVYNTYVADQSGILMDGFNRVSHYLMNRYKDNDDIRYQYLFLPAQNPKDPTDRWIGSYFGSPTIAGLQSGNQSIVVGTGILSDGTQPLWFFTSMESLFLQAEAIQRGWLPGNAKSVYESAVKDSFNWLEIPTADTEADNLLANSANWDNASNKLELIINQKYLALPSINNFEAWVDYRRLGFPSDIPLTQNQSAQGRKIPLRLVYPQNEYSYNQDNVQAQGEIDPQTSKIFWDVN</sequence>
<dbReference type="Gene3D" id="1.25.40.390">
    <property type="match status" value="1"/>
</dbReference>
<keyword evidence="2" id="KW-1185">Reference proteome</keyword>
<keyword evidence="1" id="KW-0449">Lipoprotein</keyword>
<gene>
    <name evidence="1" type="ORF">GCM10022216_15940</name>
</gene>
<organism evidence="1 2">
    <name type="scientific">Sphingobacterium kyonggiense</name>
    <dbReference type="NCBI Taxonomy" id="714075"/>
    <lineage>
        <taxon>Bacteria</taxon>
        <taxon>Pseudomonadati</taxon>
        <taxon>Bacteroidota</taxon>
        <taxon>Sphingobacteriia</taxon>
        <taxon>Sphingobacteriales</taxon>
        <taxon>Sphingobacteriaceae</taxon>
        <taxon>Sphingobacterium</taxon>
    </lineage>
</organism>
<accession>A0ABP7YN09</accession>
<dbReference type="EMBL" id="BAAAZI010000006">
    <property type="protein sequence ID" value="GAA4138658.1"/>
    <property type="molecule type" value="Genomic_DNA"/>
</dbReference>